<sequence>MVRTGTMLKEEQRSSAVRIPCEKVTIESGFLEVNFDQRRQGGDLTGSVRAVRPAAYEQSDWRRQDYVEIPIDLRPTPIANLLQSRRYAVGKPTTLADVVADEPQCNHPPMFPLEEEFLCRGGTDGEPSGRRRWRRARTRPLRERRCPAGACNKGGSRGRGNRRTSSRHVSQTLRSPSSGVVGGSSWRSTNLPALSAALRFSRVEWVAADHRWMDDGTREEEG</sequence>
<reference evidence="2" key="2">
    <citation type="submission" date="2005-04" db="EMBL/GenBank/DDBJ databases">
        <authorList>
            <person name="Buell C.R."/>
            <person name="Wing R.A."/>
            <person name="McCombie W.A."/>
            <person name="Ouyang S."/>
        </authorList>
    </citation>
    <scope>NUCLEOTIDE SEQUENCE</scope>
</reference>
<organism evidence="2">
    <name type="scientific">Oryza sativa subsp. japonica</name>
    <name type="common">Rice</name>
    <dbReference type="NCBI Taxonomy" id="39947"/>
    <lineage>
        <taxon>Eukaryota</taxon>
        <taxon>Viridiplantae</taxon>
        <taxon>Streptophyta</taxon>
        <taxon>Embryophyta</taxon>
        <taxon>Tracheophyta</taxon>
        <taxon>Spermatophyta</taxon>
        <taxon>Magnoliopsida</taxon>
        <taxon>Liliopsida</taxon>
        <taxon>Poales</taxon>
        <taxon>Poaceae</taxon>
        <taxon>BOP clade</taxon>
        <taxon>Oryzoideae</taxon>
        <taxon>Oryzeae</taxon>
        <taxon>Oryzinae</taxon>
        <taxon>Oryza</taxon>
        <taxon>Oryza sativa</taxon>
    </lineage>
</organism>
<proteinExistence type="predicted"/>
<evidence type="ECO:0000256" key="1">
    <source>
        <dbReference type="SAM" id="MobiDB-lite"/>
    </source>
</evidence>
<evidence type="ECO:0000313" key="2">
    <source>
        <dbReference type="EMBL" id="ABA93729.1"/>
    </source>
</evidence>
<reference evidence="2" key="3">
    <citation type="submission" date="2006-01" db="EMBL/GenBank/DDBJ databases">
        <authorList>
            <person name="Buell R."/>
        </authorList>
    </citation>
    <scope>NUCLEOTIDE SEQUENCE</scope>
</reference>
<name>Q2R425_ORYSJ</name>
<dbReference type="AlphaFoldDB" id="Q2R425"/>
<accession>Q2R425</accession>
<reference evidence="2" key="1">
    <citation type="journal article" date="2005" name="BMC Biol.">
        <title>The sequence of rice chromosomes 11 and 12, rich in disease resistance genes and recent gene duplications.</title>
        <authorList>
            <consortium name="The rice chromosomes 11 and 12 sequencing consortia"/>
        </authorList>
    </citation>
    <scope>NUCLEOTIDE SEQUENCE [LARGE SCALE GENOMIC DNA]</scope>
</reference>
<gene>
    <name evidence="2" type="ordered locus">LOC_Os11g29940</name>
</gene>
<dbReference type="EMBL" id="DP000010">
    <property type="protein sequence ID" value="ABA93729.1"/>
    <property type="molecule type" value="Genomic_DNA"/>
</dbReference>
<protein>
    <submittedName>
        <fullName evidence="2">Uncharacterized protein</fullName>
    </submittedName>
</protein>
<feature type="region of interest" description="Disordered" evidence="1">
    <location>
        <begin position="145"/>
        <end position="184"/>
    </location>
</feature>
<feature type="compositionally biased region" description="Low complexity" evidence="1">
    <location>
        <begin position="175"/>
        <end position="184"/>
    </location>
</feature>